<dbReference type="Pfam" id="PF01648">
    <property type="entry name" value="ACPS"/>
    <property type="match status" value="1"/>
</dbReference>
<dbReference type="GO" id="GO:0006633">
    <property type="term" value="P:fatty acid biosynthetic process"/>
    <property type="evidence" value="ECO:0007669"/>
    <property type="project" value="UniProtKB-UniRule"/>
</dbReference>
<keyword evidence="4 8" id="KW-0276">Fatty acid metabolism</keyword>
<organism evidence="10 11">
    <name type="scientific">Thermanaerothrix daxensis</name>
    <dbReference type="NCBI Taxonomy" id="869279"/>
    <lineage>
        <taxon>Bacteria</taxon>
        <taxon>Bacillati</taxon>
        <taxon>Chloroflexota</taxon>
        <taxon>Anaerolineae</taxon>
        <taxon>Anaerolineales</taxon>
        <taxon>Anaerolineaceae</taxon>
        <taxon>Thermanaerothrix</taxon>
    </lineage>
</organism>
<evidence type="ECO:0000256" key="1">
    <source>
        <dbReference type="ARBA" id="ARBA00022516"/>
    </source>
</evidence>
<sequence>MTLRCGIDLVEIRRLEHLDPQIRQRFLHRVFTPQELDDAQEDLMVLAGRFAAKEAVAKALGCGIGPISWQEIEVQRGPEGQPLLRLHGRAAERAAALNLCEWSISITHTRDLAMAMAVALGPSGSPSDLPGA</sequence>
<dbReference type="InterPro" id="IPR004568">
    <property type="entry name" value="Ppantetheine-prot_Trfase_dom"/>
</dbReference>
<dbReference type="Proteomes" id="UP000050544">
    <property type="component" value="Unassembled WGS sequence"/>
</dbReference>
<keyword evidence="3 8" id="KW-0479">Metal-binding</keyword>
<comment type="function">
    <text evidence="8">Transfers the 4'-phosphopantetheine moiety from coenzyme A to a Ser of acyl-carrier-protein.</text>
</comment>
<evidence type="ECO:0000256" key="8">
    <source>
        <dbReference type="HAMAP-Rule" id="MF_00101"/>
    </source>
</evidence>
<dbReference type="InterPro" id="IPR002582">
    <property type="entry name" value="ACPS"/>
</dbReference>
<dbReference type="GO" id="GO:0008897">
    <property type="term" value="F:holo-[acyl-carrier-protein] synthase activity"/>
    <property type="evidence" value="ECO:0007669"/>
    <property type="project" value="UniProtKB-UniRule"/>
</dbReference>
<dbReference type="GO" id="GO:0000287">
    <property type="term" value="F:magnesium ion binding"/>
    <property type="evidence" value="ECO:0007669"/>
    <property type="project" value="UniProtKB-UniRule"/>
</dbReference>
<keyword evidence="2 8" id="KW-0808">Transferase</keyword>
<dbReference type="NCBIfam" id="TIGR00556">
    <property type="entry name" value="pantethn_trn"/>
    <property type="match status" value="1"/>
</dbReference>
<dbReference type="EC" id="2.7.8.7" evidence="8"/>
<feature type="binding site" evidence="8">
    <location>
        <position position="54"/>
    </location>
    <ligand>
        <name>Mg(2+)</name>
        <dbReference type="ChEBI" id="CHEBI:18420"/>
    </ligand>
</feature>
<gene>
    <name evidence="8" type="primary">acpS</name>
    <name evidence="10" type="ORF">SE15_01130</name>
</gene>
<keyword evidence="5 8" id="KW-0460">Magnesium</keyword>
<dbReference type="AlphaFoldDB" id="A0A0P6XWR6"/>
<dbReference type="InterPro" id="IPR037143">
    <property type="entry name" value="4-PPantetheinyl_Trfase_dom_sf"/>
</dbReference>
<comment type="subcellular location">
    <subcellularLocation>
        <location evidence="8">Cytoplasm</location>
    </subcellularLocation>
</comment>
<keyword evidence="6 8" id="KW-0443">Lipid metabolism</keyword>
<dbReference type="RefSeq" id="WP_054520264.1">
    <property type="nucleotide sequence ID" value="NZ_LGKO01000002.1"/>
</dbReference>
<comment type="cofactor">
    <cofactor evidence="8">
        <name>Mg(2+)</name>
        <dbReference type="ChEBI" id="CHEBI:18420"/>
    </cofactor>
</comment>
<dbReference type="PATRIC" id="fig|869279.4.peg.222"/>
<dbReference type="STRING" id="869279.SE15_01130"/>
<keyword evidence="1 8" id="KW-0444">Lipid biosynthesis</keyword>
<comment type="similarity">
    <text evidence="8">Belongs to the P-Pant transferase superfamily. AcpS family.</text>
</comment>
<dbReference type="GO" id="GO:0005737">
    <property type="term" value="C:cytoplasm"/>
    <property type="evidence" value="ECO:0007669"/>
    <property type="project" value="UniProtKB-SubCell"/>
</dbReference>
<evidence type="ECO:0000259" key="9">
    <source>
        <dbReference type="Pfam" id="PF01648"/>
    </source>
</evidence>
<evidence type="ECO:0000256" key="3">
    <source>
        <dbReference type="ARBA" id="ARBA00022723"/>
    </source>
</evidence>
<dbReference type="HAMAP" id="MF_00101">
    <property type="entry name" value="AcpS"/>
    <property type="match status" value="1"/>
</dbReference>
<comment type="catalytic activity">
    <reaction evidence="8">
        <text>apo-[ACP] + CoA = holo-[ACP] + adenosine 3',5'-bisphosphate + H(+)</text>
        <dbReference type="Rhea" id="RHEA:12068"/>
        <dbReference type="Rhea" id="RHEA-COMP:9685"/>
        <dbReference type="Rhea" id="RHEA-COMP:9690"/>
        <dbReference type="ChEBI" id="CHEBI:15378"/>
        <dbReference type="ChEBI" id="CHEBI:29999"/>
        <dbReference type="ChEBI" id="CHEBI:57287"/>
        <dbReference type="ChEBI" id="CHEBI:58343"/>
        <dbReference type="ChEBI" id="CHEBI:64479"/>
        <dbReference type="EC" id="2.7.8.7"/>
    </reaction>
</comment>
<dbReference type="Gene3D" id="3.90.470.20">
    <property type="entry name" value="4'-phosphopantetheinyl transferase domain"/>
    <property type="match status" value="1"/>
</dbReference>
<dbReference type="NCBIfam" id="TIGR00516">
    <property type="entry name" value="acpS"/>
    <property type="match status" value="1"/>
</dbReference>
<evidence type="ECO:0000256" key="4">
    <source>
        <dbReference type="ARBA" id="ARBA00022832"/>
    </source>
</evidence>
<keyword evidence="11" id="KW-1185">Reference proteome</keyword>
<evidence type="ECO:0000256" key="2">
    <source>
        <dbReference type="ARBA" id="ARBA00022679"/>
    </source>
</evidence>
<dbReference type="EMBL" id="LGKO01000002">
    <property type="protein sequence ID" value="KPL83871.1"/>
    <property type="molecule type" value="Genomic_DNA"/>
</dbReference>
<evidence type="ECO:0000313" key="10">
    <source>
        <dbReference type="EMBL" id="KPL83871.1"/>
    </source>
</evidence>
<dbReference type="InterPro" id="IPR008278">
    <property type="entry name" value="4-PPantetheinyl_Trfase_dom"/>
</dbReference>
<proteinExistence type="inferred from homology"/>
<keyword evidence="8" id="KW-0963">Cytoplasm</keyword>
<feature type="domain" description="4'-phosphopantetheinyl transferase" evidence="9">
    <location>
        <begin position="5"/>
        <end position="96"/>
    </location>
</feature>
<evidence type="ECO:0000256" key="7">
    <source>
        <dbReference type="ARBA" id="ARBA00023160"/>
    </source>
</evidence>
<comment type="caution">
    <text evidence="10">The sequence shown here is derived from an EMBL/GenBank/DDBJ whole genome shotgun (WGS) entry which is preliminary data.</text>
</comment>
<keyword evidence="7 8" id="KW-0275">Fatty acid biosynthesis</keyword>
<evidence type="ECO:0000256" key="5">
    <source>
        <dbReference type="ARBA" id="ARBA00022842"/>
    </source>
</evidence>
<name>A0A0P6XWR6_9CHLR</name>
<dbReference type="SUPFAM" id="SSF56214">
    <property type="entry name" value="4'-phosphopantetheinyl transferase"/>
    <property type="match status" value="1"/>
</dbReference>
<accession>A0A0P6XWR6</accession>
<reference evidence="10 11" key="1">
    <citation type="submission" date="2015-07" db="EMBL/GenBank/DDBJ databases">
        <title>Whole genome sequence of Thermanaerothrix daxensis DSM 23592.</title>
        <authorList>
            <person name="Hemp J."/>
            <person name="Ward L.M."/>
            <person name="Pace L.A."/>
            <person name="Fischer W.W."/>
        </authorList>
    </citation>
    <scope>NUCLEOTIDE SEQUENCE [LARGE SCALE GENOMIC DNA]</scope>
    <source>
        <strain evidence="10 11">GNS-1</strain>
    </source>
</reference>
<evidence type="ECO:0000256" key="6">
    <source>
        <dbReference type="ARBA" id="ARBA00023098"/>
    </source>
</evidence>
<evidence type="ECO:0000313" key="11">
    <source>
        <dbReference type="Proteomes" id="UP000050544"/>
    </source>
</evidence>
<protein>
    <recommendedName>
        <fullName evidence="8">Holo-[acyl-carrier-protein] synthase</fullName>
        <shortName evidence="8">Holo-ACP synthase</shortName>
        <ecNumber evidence="8">2.7.8.7</ecNumber>
    </recommendedName>
    <alternativeName>
        <fullName evidence="8">4'-phosphopantetheinyl transferase AcpS</fullName>
    </alternativeName>
</protein>
<dbReference type="OrthoDB" id="517356at2"/>
<feature type="binding site" evidence="8">
    <location>
        <position position="8"/>
    </location>
    <ligand>
        <name>Mg(2+)</name>
        <dbReference type="ChEBI" id="CHEBI:18420"/>
    </ligand>
</feature>